<sequence>MKLLGAGGILVFCCEAAPGSLSVLIPMLESLSILGLEGSGSLVCWRAFDDGVLGRPKMDLVRPGVVGGAGNSERSEVSDGEGSKDTLDDCGGGGTTEKLVTVDALIGMGGTSSAVTSTSPPRNESLEGRRLGTGGMTSASGVPPAKEARDTEKDERGGEVGVGRGGTSSSTGRCEAKDARESDRDARKLASEGFFEGARTGLIASSTSSSTSSAESYSGASAGVGGACSERGESREINEIKRVRLRVGVLRSVDAASVELLAGLLFEGVFGRWRKDGDLGSTVEGVRDAVVATDHRECVSVWVSGCAGGRS</sequence>
<keyword evidence="2" id="KW-1185">Reference proteome</keyword>
<evidence type="ECO:0000313" key="1">
    <source>
        <dbReference type="EMBL" id="KAH7921173.1"/>
    </source>
</evidence>
<reference evidence="1" key="1">
    <citation type="journal article" date="2021" name="New Phytol.">
        <title>Evolutionary innovations through gain and loss of genes in the ectomycorrhizal Boletales.</title>
        <authorList>
            <person name="Wu G."/>
            <person name="Miyauchi S."/>
            <person name="Morin E."/>
            <person name="Kuo A."/>
            <person name="Drula E."/>
            <person name="Varga T."/>
            <person name="Kohler A."/>
            <person name="Feng B."/>
            <person name="Cao Y."/>
            <person name="Lipzen A."/>
            <person name="Daum C."/>
            <person name="Hundley H."/>
            <person name="Pangilinan J."/>
            <person name="Johnson J."/>
            <person name="Barry K."/>
            <person name="LaButti K."/>
            <person name="Ng V."/>
            <person name="Ahrendt S."/>
            <person name="Min B."/>
            <person name="Choi I.G."/>
            <person name="Park H."/>
            <person name="Plett J.M."/>
            <person name="Magnuson J."/>
            <person name="Spatafora J.W."/>
            <person name="Nagy L.G."/>
            <person name="Henrissat B."/>
            <person name="Grigoriev I.V."/>
            <person name="Yang Z.L."/>
            <person name="Xu J."/>
            <person name="Martin F.M."/>
        </authorList>
    </citation>
    <scope>NUCLEOTIDE SEQUENCE</scope>
    <source>
        <strain evidence="1">KUC20120723A-06</strain>
    </source>
</reference>
<dbReference type="EMBL" id="MU266539">
    <property type="protein sequence ID" value="KAH7921173.1"/>
    <property type="molecule type" value="Genomic_DNA"/>
</dbReference>
<protein>
    <submittedName>
        <fullName evidence="1">Uncharacterized protein</fullName>
    </submittedName>
</protein>
<dbReference type="Proteomes" id="UP000790709">
    <property type="component" value="Unassembled WGS sequence"/>
</dbReference>
<comment type="caution">
    <text evidence="1">The sequence shown here is derived from an EMBL/GenBank/DDBJ whole genome shotgun (WGS) entry which is preliminary data.</text>
</comment>
<evidence type="ECO:0000313" key="2">
    <source>
        <dbReference type="Proteomes" id="UP000790709"/>
    </source>
</evidence>
<accession>A0ACB8B8D4</accession>
<proteinExistence type="predicted"/>
<organism evidence="1 2">
    <name type="scientific">Leucogyrophana mollusca</name>
    <dbReference type="NCBI Taxonomy" id="85980"/>
    <lineage>
        <taxon>Eukaryota</taxon>
        <taxon>Fungi</taxon>
        <taxon>Dikarya</taxon>
        <taxon>Basidiomycota</taxon>
        <taxon>Agaricomycotina</taxon>
        <taxon>Agaricomycetes</taxon>
        <taxon>Agaricomycetidae</taxon>
        <taxon>Boletales</taxon>
        <taxon>Boletales incertae sedis</taxon>
        <taxon>Leucogyrophana</taxon>
    </lineage>
</organism>
<name>A0ACB8B8D4_9AGAM</name>
<gene>
    <name evidence="1" type="ORF">BV22DRAFT_749035</name>
</gene>